<dbReference type="InterPro" id="IPR011009">
    <property type="entry name" value="Kinase-like_dom_sf"/>
</dbReference>
<gene>
    <name evidence="11" type="ORF">FF098_003870</name>
    <name evidence="10" type="ORF">GCM10011355_07770</name>
</gene>
<dbReference type="InterPro" id="IPR011990">
    <property type="entry name" value="TPR-like_helical_dom_sf"/>
</dbReference>
<reference evidence="11 13" key="2">
    <citation type="submission" date="2020-02" db="EMBL/GenBank/DDBJ databases">
        <title>Genome sequence of Parvularcula flava strain NH6-79.</title>
        <authorList>
            <person name="Abdul Karim M.H."/>
            <person name="Lam M.Q."/>
            <person name="Chen S.J."/>
            <person name="Yahya A."/>
            <person name="Shahir S."/>
            <person name="Shamsir M.S."/>
            <person name="Chong C.S."/>
        </authorList>
    </citation>
    <scope>NUCLEOTIDE SEQUENCE [LARGE SCALE GENOMIC DNA]</scope>
    <source>
        <strain evidence="11 13">NH6-79</strain>
    </source>
</reference>
<accession>A0A8J3A1Z9</accession>
<dbReference type="Gene3D" id="1.10.510.10">
    <property type="entry name" value="Transferase(Phosphotransferase) domain 1"/>
    <property type="match status" value="1"/>
</dbReference>
<name>A0A8J3A1Z9_9PROT</name>
<keyword evidence="5" id="KW-0802">TPR repeat</keyword>
<dbReference type="AlphaFoldDB" id="A0A8J3A1Z9"/>
<dbReference type="Gene3D" id="1.25.40.10">
    <property type="entry name" value="Tetratricopeptide repeat domain"/>
    <property type="match status" value="2"/>
</dbReference>
<evidence type="ECO:0000256" key="7">
    <source>
        <dbReference type="SAM" id="MobiDB-lite"/>
    </source>
</evidence>
<keyword evidence="4 6" id="KW-0067">ATP-binding</keyword>
<evidence type="ECO:0000256" key="5">
    <source>
        <dbReference type="PROSITE-ProRule" id="PRU00339"/>
    </source>
</evidence>
<organism evidence="10 12">
    <name type="scientific">Aquisalinus luteolus</name>
    <dbReference type="NCBI Taxonomy" id="1566827"/>
    <lineage>
        <taxon>Bacteria</taxon>
        <taxon>Pseudomonadati</taxon>
        <taxon>Pseudomonadota</taxon>
        <taxon>Alphaproteobacteria</taxon>
        <taxon>Parvularculales</taxon>
        <taxon>Parvularculaceae</taxon>
        <taxon>Aquisalinus</taxon>
    </lineage>
</organism>
<feature type="domain" description="Protein kinase" evidence="9">
    <location>
        <begin position="91"/>
        <end position="387"/>
    </location>
</feature>
<dbReference type="InterPro" id="IPR041617">
    <property type="entry name" value="TPR_MalT"/>
</dbReference>
<evidence type="ECO:0000313" key="12">
    <source>
        <dbReference type="Proteomes" id="UP000621856"/>
    </source>
</evidence>
<dbReference type="PROSITE" id="PS00108">
    <property type="entry name" value="PROTEIN_KINASE_ST"/>
    <property type="match status" value="1"/>
</dbReference>
<evidence type="ECO:0000256" key="1">
    <source>
        <dbReference type="ARBA" id="ARBA00022679"/>
    </source>
</evidence>
<proteinExistence type="predicted"/>
<evidence type="ECO:0000313" key="10">
    <source>
        <dbReference type="EMBL" id="GGH94184.1"/>
    </source>
</evidence>
<evidence type="ECO:0000313" key="13">
    <source>
        <dbReference type="Proteomes" id="UP000818603"/>
    </source>
</evidence>
<dbReference type="Gene3D" id="3.30.200.20">
    <property type="entry name" value="Phosphorylase Kinase, domain 1"/>
    <property type="match status" value="1"/>
</dbReference>
<protein>
    <submittedName>
        <fullName evidence="11">Serine/threonine protein kinase</fullName>
    </submittedName>
</protein>
<feature type="region of interest" description="Disordered" evidence="7">
    <location>
        <begin position="315"/>
        <end position="335"/>
    </location>
</feature>
<evidence type="ECO:0000313" key="11">
    <source>
        <dbReference type="EMBL" id="NHK27041.1"/>
    </source>
</evidence>
<dbReference type="Proteomes" id="UP000621856">
    <property type="component" value="Unassembled WGS sequence"/>
</dbReference>
<keyword evidence="11" id="KW-0723">Serine/threonine-protein kinase</keyword>
<comment type="caution">
    <text evidence="10">The sequence shown here is derived from an EMBL/GenBank/DDBJ whole genome shotgun (WGS) entry which is preliminary data.</text>
</comment>
<dbReference type="Pfam" id="PF17874">
    <property type="entry name" value="TPR_MalT"/>
    <property type="match status" value="1"/>
</dbReference>
<dbReference type="SMART" id="SM00028">
    <property type="entry name" value="TPR"/>
    <property type="match status" value="6"/>
</dbReference>
<evidence type="ECO:0000256" key="3">
    <source>
        <dbReference type="ARBA" id="ARBA00022777"/>
    </source>
</evidence>
<feature type="repeat" description="TPR" evidence="5">
    <location>
        <begin position="624"/>
        <end position="657"/>
    </location>
</feature>
<feature type="repeat" description="TPR" evidence="5">
    <location>
        <begin position="497"/>
        <end position="530"/>
    </location>
</feature>
<dbReference type="Pfam" id="PF00069">
    <property type="entry name" value="Pkinase"/>
    <property type="match status" value="1"/>
</dbReference>
<dbReference type="GO" id="GO:0004674">
    <property type="term" value="F:protein serine/threonine kinase activity"/>
    <property type="evidence" value="ECO:0007669"/>
    <property type="project" value="UniProtKB-KW"/>
</dbReference>
<keyword evidence="8" id="KW-0472">Membrane</keyword>
<dbReference type="EMBL" id="VCJR02000001">
    <property type="protein sequence ID" value="NHK27041.1"/>
    <property type="molecule type" value="Genomic_DNA"/>
</dbReference>
<keyword evidence="2 6" id="KW-0547">Nucleotide-binding</keyword>
<dbReference type="InterPro" id="IPR008271">
    <property type="entry name" value="Ser/Thr_kinase_AS"/>
</dbReference>
<dbReference type="PANTHER" id="PTHR43289">
    <property type="entry name" value="MITOGEN-ACTIVATED PROTEIN KINASE KINASE KINASE 20-RELATED"/>
    <property type="match status" value="1"/>
</dbReference>
<dbReference type="GO" id="GO:0005524">
    <property type="term" value="F:ATP binding"/>
    <property type="evidence" value="ECO:0007669"/>
    <property type="project" value="UniProtKB-UniRule"/>
</dbReference>
<dbReference type="InterPro" id="IPR019734">
    <property type="entry name" value="TPR_rpt"/>
</dbReference>
<evidence type="ECO:0000256" key="8">
    <source>
        <dbReference type="SAM" id="Phobius"/>
    </source>
</evidence>
<feature type="transmembrane region" description="Helical" evidence="8">
    <location>
        <begin position="411"/>
        <end position="433"/>
    </location>
</feature>
<evidence type="ECO:0000256" key="4">
    <source>
        <dbReference type="ARBA" id="ARBA00022840"/>
    </source>
</evidence>
<dbReference type="SUPFAM" id="SSF56112">
    <property type="entry name" value="Protein kinase-like (PK-like)"/>
    <property type="match status" value="1"/>
</dbReference>
<dbReference type="CDD" id="cd14014">
    <property type="entry name" value="STKc_PknB_like"/>
    <property type="match status" value="1"/>
</dbReference>
<keyword evidence="3 11" id="KW-0418">Kinase</keyword>
<dbReference type="InterPro" id="IPR000719">
    <property type="entry name" value="Prot_kinase_dom"/>
</dbReference>
<dbReference type="InterPro" id="IPR017441">
    <property type="entry name" value="Protein_kinase_ATP_BS"/>
</dbReference>
<sequence>MTETSSTRLMDLFAEAVELDEDARRTFIDRIEADDPGLARKLRALLAADSTEGPSLHAPIEEAAKSLSAQKAAEEAAEEEDRWLGREIGPWRIKRRIGAGGMGAVFYAERSDESYDQGAALKIMAAQLLDREGAARFRVERQILANLQHPHIARLIDGGTTDEGLPYLVMSYVEGERVDLYCDREALNVPDRLKLFMKICEAVDFAHRNLVVHRDLKPSNILIDTAGTPQLLDFGIAKLIDKEQLEMTMVRTSVDARVMTPEYASPEQVRGEQVSIATDVYALGVLLYRLLTGRSPYGSGHSSPHALHTAILSEDPKKPSSVVTEATTPDERSVMTDLGKQRGLRPEQLRSALSGDLDNIVLKCLQKEPERRYRTAADLADDIRRYLNRQPIEARGDDWAYKARKFIRRRAIPLGVTAGVIAIVAGLTTFYMIRLADERDQARIAAQQARQASDFLAGLFFNASPDQTPQGGVTAIDLLEKGQEQVDALAEQPRLQAQVIALIGRSYFYLGDVERAADLLRQSVTLQEQADTQDPLLFADTLIVLGQALSYNDYGDDIDEADEFLQRGIAILDTVEGADPLFLRNALAARGILLYNLDRSEEAIDLHRRALAITEQANDRESVASSLNNLALAYSDLGRLDEAEPYYRRAIAMNDEHLGELHPVTIQSYGNLGTSLMRANTPKDAETLLTEAIRRGEEVLLPTDAGLALYRAELGLAKMEKGAFEEGADVLREAIAISEEAFGENHVETCYQMLKLGDILAAAGDFDGAERVYMDADRRLSQSDAQAAPNIARQIRASRILAMLASGNATGARPLINEALEERDEISQTRLNILETYRAMAMTVAGEHEQAADLFADTITKIGDTRFEPPVYKMSVYDHQARSLLALGRIEEARNSILEAKGIAQNSVGPESWRMALLDLTHASIMRADGREDAAQALEKPARQRLIALFGNSDPRLQLGTIIR</sequence>
<keyword evidence="1" id="KW-0808">Transferase</keyword>
<evidence type="ECO:0000256" key="6">
    <source>
        <dbReference type="PROSITE-ProRule" id="PRU10141"/>
    </source>
</evidence>
<keyword evidence="13" id="KW-1185">Reference proteome</keyword>
<dbReference type="PROSITE" id="PS50011">
    <property type="entry name" value="PROTEIN_KINASE_DOM"/>
    <property type="match status" value="1"/>
</dbReference>
<keyword evidence="8" id="KW-1133">Transmembrane helix</keyword>
<dbReference type="RefSeq" id="WP_155137642.1">
    <property type="nucleotide sequence ID" value="NZ_BMGZ01000001.1"/>
</dbReference>
<reference evidence="10" key="1">
    <citation type="journal article" date="2014" name="Int. J. Syst. Evol. Microbiol.">
        <title>Complete genome sequence of Corynebacterium casei LMG S-19264T (=DSM 44701T), isolated from a smear-ripened cheese.</title>
        <authorList>
            <consortium name="US DOE Joint Genome Institute (JGI-PGF)"/>
            <person name="Walter F."/>
            <person name="Albersmeier A."/>
            <person name="Kalinowski J."/>
            <person name="Ruckert C."/>
        </authorList>
    </citation>
    <scope>NUCLEOTIDE SEQUENCE</scope>
    <source>
        <strain evidence="10">CGMCC 1.14984</strain>
    </source>
</reference>
<feature type="binding site" evidence="6">
    <location>
        <position position="122"/>
    </location>
    <ligand>
        <name>ATP</name>
        <dbReference type="ChEBI" id="CHEBI:30616"/>
    </ligand>
</feature>
<dbReference type="EMBL" id="BMGZ01000001">
    <property type="protein sequence ID" value="GGH94184.1"/>
    <property type="molecule type" value="Genomic_DNA"/>
</dbReference>
<dbReference type="Proteomes" id="UP000818603">
    <property type="component" value="Unassembled WGS sequence"/>
</dbReference>
<dbReference type="PROSITE" id="PS00107">
    <property type="entry name" value="PROTEIN_KINASE_ATP"/>
    <property type="match status" value="1"/>
</dbReference>
<evidence type="ECO:0000259" key="9">
    <source>
        <dbReference type="PROSITE" id="PS50011"/>
    </source>
</evidence>
<dbReference type="SUPFAM" id="SSF48452">
    <property type="entry name" value="TPR-like"/>
    <property type="match status" value="3"/>
</dbReference>
<keyword evidence="8" id="KW-0812">Transmembrane</keyword>
<dbReference type="PROSITE" id="PS50005">
    <property type="entry name" value="TPR"/>
    <property type="match status" value="2"/>
</dbReference>
<dbReference type="PANTHER" id="PTHR43289:SF34">
    <property type="entry name" value="SERINE_THREONINE-PROTEIN KINASE YBDM-RELATED"/>
    <property type="match status" value="1"/>
</dbReference>
<evidence type="ECO:0000256" key="2">
    <source>
        <dbReference type="ARBA" id="ARBA00022741"/>
    </source>
</evidence>
<dbReference type="SMART" id="SM00220">
    <property type="entry name" value="S_TKc"/>
    <property type="match status" value="1"/>
</dbReference>
<reference evidence="10" key="3">
    <citation type="submission" date="2020-09" db="EMBL/GenBank/DDBJ databases">
        <authorList>
            <person name="Sun Q."/>
            <person name="Zhou Y."/>
        </authorList>
    </citation>
    <scope>NUCLEOTIDE SEQUENCE</scope>
    <source>
        <strain evidence="10">CGMCC 1.14984</strain>
    </source>
</reference>